<keyword evidence="3" id="KW-1185">Reference proteome</keyword>
<dbReference type="EMBL" id="BMAW01034473">
    <property type="protein sequence ID" value="GFU35399.1"/>
    <property type="molecule type" value="Genomic_DNA"/>
</dbReference>
<protein>
    <submittedName>
        <fullName evidence="2">Death domain-containing protein</fullName>
    </submittedName>
</protein>
<sequence>MCFTCSVMEYLEQYSILKKEIIENAGSNFSLESVKDYYAAEINSKRALNRAKSLDAILKLLEERDILNCRNVTCLVNLGKLISHTKITNLVHSYKKLFLEGSDNDSCLCGLEYPHHQPEVTALKEQTQNRVSLPNNYEDADLIEAFRNISLKIGREWPVLARELDIEECYIDRITSRYPNDKVQQAFQALLVWKGKAKENATIQSLDKALDSRHCKRKGLSSVIRQRIIDFTLQEFII</sequence>
<dbReference type="Gene3D" id="1.10.533.10">
    <property type="entry name" value="Death Domain, Fas"/>
    <property type="match status" value="2"/>
</dbReference>
<dbReference type="GO" id="GO:0089720">
    <property type="term" value="F:caspase binding"/>
    <property type="evidence" value="ECO:0007669"/>
    <property type="project" value="TreeGrafter"/>
</dbReference>
<dbReference type="GO" id="GO:0045089">
    <property type="term" value="P:positive regulation of innate immune response"/>
    <property type="evidence" value="ECO:0007669"/>
    <property type="project" value="TreeGrafter"/>
</dbReference>
<dbReference type="GO" id="GO:0005123">
    <property type="term" value="F:death receptor binding"/>
    <property type="evidence" value="ECO:0007669"/>
    <property type="project" value="TreeGrafter"/>
</dbReference>
<evidence type="ECO:0000313" key="3">
    <source>
        <dbReference type="Proteomes" id="UP000887013"/>
    </source>
</evidence>
<dbReference type="PANTHER" id="PTHR15077:SF10">
    <property type="entry name" value="FAS-ASSOCIATED DEATH DOMAIN PROTEIN"/>
    <property type="match status" value="1"/>
</dbReference>
<dbReference type="InterPro" id="IPR011029">
    <property type="entry name" value="DEATH-like_dom_sf"/>
</dbReference>
<evidence type="ECO:0000259" key="1">
    <source>
        <dbReference type="PROSITE" id="PS50017"/>
    </source>
</evidence>
<dbReference type="InterPro" id="IPR000488">
    <property type="entry name" value="Death_dom"/>
</dbReference>
<dbReference type="CDD" id="cd01670">
    <property type="entry name" value="Death"/>
    <property type="match status" value="1"/>
</dbReference>
<comment type="caution">
    <text evidence="2">The sequence shown here is derived from an EMBL/GenBank/DDBJ whole genome shotgun (WGS) entry which is preliminary data.</text>
</comment>
<dbReference type="InterPro" id="IPR016729">
    <property type="entry name" value="FADD"/>
</dbReference>
<reference evidence="2" key="1">
    <citation type="submission" date="2020-08" db="EMBL/GenBank/DDBJ databases">
        <title>Multicomponent nature underlies the extraordinary mechanical properties of spider dragline silk.</title>
        <authorList>
            <person name="Kono N."/>
            <person name="Nakamura H."/>
            <person name="Mori M."/>
            <person name="Yoshida Y."/>
            <person name="Ohtoshi R."/>
            <person name="Malay A.D."/>
            <person name="Moran D.A.P."/>
            <person name="Tomita M."/>
            <person name="Numata K."/>
            <person name="Arakawa K."/>
        </authorList>
    </citation>
    <scope>NUCLEOTIDE SEQUENCE</scope>
</reference>
<dbReference type="OrthoDB" id="100767at2759"/>
<accession>A0A8X6ULU9</accession>
<name>A0A8X6ULU9_NEPPI</name>
<dbReference type="Proteomes" id="UP000887013">
    <property type="component" value="Unassembled WGS sequence"/>
</dbReference>
<organism evidence="2 3">
    <name type="scientific">Nephila pilipes</name>
    <name type="common">Giant wood spider</name>
    <name type="synonym">Nephila maculata</name>
    <dbReference type="NCBI Taxonomy" id="299642"/>
    <lineage>
        <taxon>Eukaryota</taxon>
        <taxon>Metazoa</taxon>
        <taxon>Ecdysozoa</taxon>
        <taxon>Arthropoda</taxon>
        <taxon>Chelicerata</taxon>
        <taxon>Arachnida</taxon>
        <taxon>Araneae</taxon>
        <taxon>Araneomorphae</taxon>
        <taxon>Entelegynae</taxon>
        <taxon>Araneoidea</taxon>
        <taxon>Nephilidae</taxon>
        <taxon>Nephila</taxon>
    </lineage>
</organism>
<evidence type="ECO:0000313" key="2">
    <source>
        <dbReference type="EMBL" id="GFU35399.1"/>
    </source>
</evidence>
<feature type="domain" description="Death" evidence="1">
    <location>
        <begin position="142"/>
        <end position="210"/>
    </location>
</feature>
<dbReference type="GO" id="GO:0097191">
    <property type="term" value="P:extrinsic apoptotic signaling pathway"/>
    <property type="evidence" value="ECO:0007669"/>
    <property type="project" value="TreeGrafter"/>
</dbReference>
<gene>
    <name evidence="2" type="primary">AVEN_67056_1</name>
    <name evidence="2" type="ORF">NPIL_636201</name>
</gene>
<dbReference type="SMART" id="SM00005">
    <property type="entry name" value="DEATH"/>
    <property type="match status" value="1"/>
</dbReference>
<dbReference type="AlphaFoldDB" id="A0A8X6ULU9"/>
<dbReference type="PANTHER" id="PTHR15077">
    <property type="entry name" value="FAS-ASSOCIATING DEATH DOMAIN-CONTAINING PROTEIN FADD"/>
    <property type="match status" value="1"/>
</dbReference>
<dbReference type="SUPFAM" id="SSF47986">
    <property type="entry name" value="DEATH domain"/>
    <property type="match status" value="2"/>
</dbReference>
<dbReference type="Pfam" id="PF00531">
    <property type="entry name" value="Death"/>
    <property type="match status" value="1"/>
</dbReference>
<dbReference type="PROSITE" id="PS50017">
    <property type="entry name" value="DEATH_DOMAIN"/>
    <property type="match status" value="1"/>
</dbReference>
<dbReference type="GO" id="GO:0031265">
    <property type="term" value="C:CD95 death-inducing signaling complex"/>
    <property type="evidence" value="ECO:0007669"/>
    <property type="project" value="TreeGrafter"/>
</dbReference>
<proteinExistence type="predicted"/>